<feature type="domain" description="TonB-dependent receptor-like beta-barrel" evidence="19">
    <location>
        <begin position="231"/>
        <end position="667"/>
    </location>
</feature>
<feature type="region of interest" description="Disordered" evidence="17">
    <location>
        <begin position="24"/>
        <end position="59"/>
    </location>
</feature>
<feature type="signal peptide" evidence="18">
    <location>
        <begin position="1"/>
        <end position="24"/>
    </location>
</feature>
<keyword evidence="11 14" id="KW-0472">Membrane</keyword>
<dbReference type="NCBIfam" id="TIGR01783">
    <property type="entry name" value="TonB-siderophor"/>
    <property type="match status" value="1"/>
</dbReference>
<dbReference type="InterPro" id="IPR039426">
    <property type="entry name" value="TonB-dep_rcpt-like"/>
</dbReference>
<keyword evidence="6 14" id="KW-0812">Transmembrane</keyword>
<dbReference type="InterPro" id="IPR036942">
    <property type="entry name" value="Beta-barrel_TonB_sf"/>
</dbReference>
<evidence type="ECO:0000256" key="10">
    <source>
        <dbReference type="ARBA" id="ARBA00023077"/>
    </source>
</evidence>
<evidence type="ECO:0000256" key="16">
    <source>
        <dbReference type="RuleBase" id="RU003357"/>
    </source>
</evidence>
<dbReference type="InterPro" id="IPR000531">
    <property type="entry name" value="Beta-barrel_TonB"/>
</dbReference>
<dbReference type="InterPro" id="IPR010917">
    <property type="entry name" value="TonB_rcpt_CS"/>
</dbReference>
<evidence type="ECO:0000256" key="6">
    <source>
        <dbReference type="ARBA" id="ARBA00022692"/>
    </source>
</evidence>
<dbReference type="RefSeq" id="WP_434029219.1">
    <property type="nucleotide sequence ID" value="NZ_BNBA01000012.1"/>
</dbReference>
<feature type="compositionally biased region" description="Polar residues" evidence="17">
    <location>
        <begin position="29"/>
        <end position="41"/>
    </location>
</feature>
<dbReference type="Gene3D" id="2.40.170.20">
    <property type="entry name" value="TonB-dependent receptor, beta-barrel domain"/>
    <property type="match status" value="1"/>
</dbReference>
<comment type="subcellular location">
    <subcellularLocation>
        <location evidence="1 14">Cell outer membrane</location>
        <topology evidence="1 14">Multi-pass membrane protein</topology>
    </subcellularLocation>
</comment>
<dbReference type="InterPro" id="IPR012910">
    <property type="entry name" value="Plug_dom"/>
</dbReference>
<evidence type="ECO:0000256" key="9">
    <source>
        <dbReference type="ARBA" id="ARBA00023065"/>
    </source>
</evidence>
<name>A0A919F838_9XANT</name>
<dbReference type="Gene3D" id="2.170.130.10">
    <property type="entry name" value="TonB-dependent receptor, plug domain"/>
    <property type="match status" value="1"/>
</dbReference>
<dbReference type="EMBL" id="BNBA01000012">
    <property type="protein sequence ID" value="GHH53479.1"/>
    <property type="molecule type" value="Genomic_DNA"/>
</dbReference>
<evidence type="ECO:0000256" key="14">
    <source>
        <dbReference type="PROSITE-ProRule" id="PRU01360"/>
    </source>
</evidence>
<dbReference type="PROSITE" id="PS01156">
    <property type="entry name" value="TONB_DEPENDENT_REC_2"/>
    <property type="match status" value="1"/>
</dbReference>
<dbReference type="PROSITE" id="PS52016">
    <property type="entry name" value="TONB_DEPENDENT_REC_3"/>
    <property type="match status" value="1"/>
</dbReference>
<evidence type="ECO:0000256" key="17">
    <source>
        <dbReference type="SAM" id="MobiDB-lite"/>
    </source>
</evidence>
<keyword evidence="9" id="KW-0406">Ion transport</keyword>
<evidence type="ECO:0000313" key="21">
    <source>
        <dbReference type="EMBL" id="GHH53479.1"/>
    </source>
</evidence>
<dbReference type="FunFam" id="2.40.170.20:FF:000005">
    <property type="entry name" value="TonB-dependent siderophore receptor"/>
    <property type="match status" value="1"/>
</dbReference>
<dbReference type="GO" id="GO:0015344">
    <property type="term" value="F:siderophore uptake transmembrane transporter activity"/>
    <property type="evidence" value="ECO:0007669"/>
    <property type="project" value="TreeGrafter"/>
</dbReference>
<evidence type="ECO:0000259" key="19">
    <source>
        <dbReference type="Pfam" id="PF00593"/>
    </source>
</evidence>
<evidence type="ECO:0000256" key="2">
    <source>
        <dbReference type="ARBA" id="ARBA00009810"/>
    </source>
</evidence>
<dbReference type="GO" id="GO:0015891">
    <property type="term" value="P:siderophore transport"/>
    <property type="evidence" value="ECO:0007669"/>
    <property type="project" value="InterPro"/>
</dbReference>
<evidence type="ECO:0000256" key="4">
    <source>
        <dbReference type="ARBA" id="ARBA00022452"/>
    </source>
</evidence>
<comment type="similarity">
    <text evidence="2 14 16">Belongs to the TonB-dependent receptor family.</text>
</comment>
<evidence type="ECO:0000256" key="7">
    <source>
        <dbReference type="ARBA" id="ARBA00022729"/>
    </source>
</evidence>
<dbReference type="GO" id="GO:0009279">
    <property type="term" value="C:cell outer membrane"/>
    <property type="evidence" value="ECO:0007669"/>
    <property type="project" value="UniProtKB-SubCell"/>
</dbReference>
<keyword evidence="12" id="KW-0675">Receptor</keyword>
<dbReference type="FunFam" id="2.170.130.10:FF:000001">
    <property type="entry name" value="Catecholate siderophore TonB-dependent receptor"/>
    <property type="match status" value="1"/>
</dbReference>
<evidence type="ECO:0000256" key="3">
    <source>
        <dbReference type="ARBA" id="ARBA00022448"/>
    </source>
</evidence>
<keyword evidence="3 14" id="KW-0813">Transport</keyword>
<keyword evidence="8" id="KW-0408">Iron</keyword>
<keyword evidence="10 16" id="KW-0798">TonB box</keyword>
<dbReference type="Pfam" id="PF00593">
    <property type="entry name" value="TonB_dep_Rec_b-barrel"/>
    <property type="match status" value="1"/>
</dbReference>
<evidence type="ECO:0000256" key="13">
    <source>
        <dbReference type="ARBA" id="ARBA00023237"/>
    </source>
</evidence>
<evidence type="ECO:0000256" key="18">
    <source>
        <dbReference type="SAM" id="SignalP"/>
    </source>
</evidence>
<dbReference type="Proteomes" id="UP000623958">
    <property type="component" value="Unassembled WGS sequence"/>
</dbReference>
<protein>
    <submittedName>
        <fullName evidence="21">Ligand-gated channel</fullName>
    </submittedName>
</protein>
<keyword evidence="13 14" id="KW-0998">Cell outer membrane</keyword>
<organism evidence="21 22">
    <name type="scientific">Xanthomonas boreopolis</name>
    <dbReference type="NCBI Taxonomy" id="86183"/>
    <lineage>
        <taxon>Bacteria</taxon>
        <taxon>Pseudomonadati</taxon>
        <taxon>Pseudomonadota</taxon>
        <taxon>Gammaproteobacteria</taxon>
        <taxon>Lysobacterales</taxon>
        <taxon>Lysobacteraceae</taxon>
        <taxon>Xanthomonas</taxon>
    </lineage>
</organism>
<dbReference type="InterPro" id="IPR010105">
    <property type="entry name" value="TonB_sidphr_rcpt"/>
</dbReference>
<dbReference type="PANTHER" id="PTHR32552">
    <property type="entry name" value="FERRICHROME IRON RECEPTOR-RELATED"/>
    <property type="match status" value="1"/>
</dbReference>
<feature type="domain" description="TonB-dependent receptor plug" evidence="20">
    <location>
        <begin position="61"/>
        <end position="161"/>
    </location>
</feature>
<evidence type="ECO:0000256" key="1">
    <source>
        <dbReference type="ARBA" id="ARBA00004571"/>
    </source>
</evidence>
<gene>
    <name evidence="21" type="ORF">GCM10009090_18900</name>
</gene>
<dbReference type="CDD" id="cd01347">
    <property type="entry name" value="ligand_gated_channel"/>
    <property type="match status" value="1"/>
</dbReference>
<dbReference type="PANTHER" id="PTHR32552:SF90">
    <property type="entry name" value="METAL-PSEUDOPALINE RECEPTOR CNTO"/>
    <property type="match status" value="1"/>
</dbReference>
<accession>A0A919F838</accession>
<feature type="chain" id="PRO_5037618463" evidence="18">
    <location>
        <begin position="25"/>
        <end position="698"/>
    </location>
</feature>
<keyword evidence="4 14" id="KW-1134">Transmembrane beta strand</keyword>
<dbReference type="SUPFAM" id="SSF56935">
    <property type="entry name" value="Porins"/>
    <property type="match status" value="1"/>
</dbReference>
<dbReference type="AlphaFoldDB" id="A0A919F838"/>
<evidence type="ECO:0000256" key="15">
    <source>
        <dbReference type="PROSITE-ProRule" id="PRU10144"/>
    </source>
</evidence>
<keyword evidence="7 18" id="KW-0732">Signal</keyword>
<reference evidence="21" key="1">
    <citation type="journal article" date="2014" name="Int. J. Syst. Evol. Microbiol.">
        <title>Complete genome sequence of Corynebacterium casei LMG S-19264T (=DSM 44701T), isolated from a smear-ripened cheese.</title>
        <authorList>
            <consortium name="US DOE Joint Genome Institute (JGI-PGF)"/>
            <person name="Walter F."/>
            <person name="Albersmeier A."/>
            <person name="Kalinowski J."/>
            <person name="Ruckert C."/>
        </authorList>
    </citation>
    <scope>NUCLEOTIDE SEQUENCE</scope>
    <source>
        <strain evidence="21">JCM 13306</strain>
    </source>
</reference>
<dbReference type="Pfam" id="PF07715">
    <property type="entry name" value="Plug"/>
    <property type="match status" value="1"/>
</dbReference>
<evidence type="ECO:0000256" key="11">
    <source>
        <dbReference type="ARBA" id="ARBA00023136"/>
    </source>
</evidence>
<proteinExistence type="inferred from homology"/>
<dbReference type="InterPro" id="IPR037066">
    <property type="entry name" value="Plug_dom_sf"/>
</dbReference>
<comment type="caution">
    <text evidence="21">The sequence shown here is derived from an EMBL/GenBank/DDBJ whole genome shotgun (WGS) entry which is preliminary data.</text>
</comment>
<evidence type="ECO:0000313" key="22">
    <source>
        <dbReference type="Proteomes" id="UP000623958"/>
    </source>
</evidence>
<keyword evidence="5" id="KW-0410">Iron transport</keyword>
<keyword evidence="22" id="KW-1185">Reference proteome</keyword>
<evidence type="ECO:0000256" key="12">
    <source>
        <dbReference type="ARBA" id="ARBA00023170"/>
    </source>
</evidence>
<dbReference type="GO" id="GO:0038023">
    <property type="term" value="F:signaling receptor activity"/>
    <property type="evidence" value="ECO:0007669"/>
    <property type="project" value="InterPro"/>
</dbReference>
<evidence type="ECO:0000259" key="20">
    <source>
        <dbReference type="Pfam" id="PF07715"/>
    </source>
</evidence>
<evidence type="ECO:0000256" key="8">
    <source>
        <dbReference type="ARBA" id="ARBA00023004"/>
    </source>
</evidence>
<feature type="short sequence motif" description="TonB C-terminal box" evidence="15">
    <location>
        <begin position="681"/>
        <end position="698"/>
    </location>
</feature>
<reference evidence="21" key="2">
    <citation type="submission" date="2020-09" db="EMBL/GenBank/DDBJ databases">
        <authorList>
            <person name="Sun Q."/>
            <person name="Ohkuma M."/>
        </authorList>
    </citation>
    <scope>NUCLEOTIDE SEQUENCE</scope>
    <source>
        <strain evidence="21">JCM 13306</strain>
    </source>
</reference>
<evidence type="ECO:0000256" key="5">
    <source>
        <dbReference type="ARBA" id="ARBA00022496"/>
    </source>
</evidence>
<sequence length="698" mass="75549">MPTPTRISHCIAAALALLPASAGAAEPTANPTTLDAVQVRSQRPAGEERSASGATRTDTPLLEVPQAVRVLSRRQLDDLNANRLADAVDYVSGVTRLNDFGGTWDNYAIRGFSNANGGSLLNGFASSRGYGPQRDMVSVERVEFLKGPSAALYGSGEPGGTYNVITKKPLFAPFNRLIVGGGNLGYARTTLDSTGPLGQRLAYRLNLAAEDGASRSTLVDSHKYVLAPALTWQLGEATTLDYDGELIRIRTPLDRGLINVGGKLGLLPRDRFLGEPGDPDLHVNGDTHQLRLVHELATGWTLRAGASHRETSFHGRAADLLGTLAADGRTLSRRDSWRTLPARDSMLQFEVEGRLDTGMLEHRMLAGIEGSRLATGMDLAYSALSADRYPIDIYAPVYGQAHPPLAFTTSSDDVQRAAGLFLQDQIGLGERWKLLAGVRLDRFEQRVENNLAGTRQRQRHSKASPRLGVVYMAGPQLSFYANASSSFRPNSGADENGNAFAPESGRSFELGSKWLSDDEGVSASLALFDIRKRNVLTRSPTNANFSIAAGEVRSRGVEADVSGQLGEHWRVTASAAYLDTDVLRDNNAALVGKRLLNIPDFSGSLFAIREAELARGRYGIGAGITHVGERTGTATDTYRLPAYTTARLTAYWQPLPRLKLSADVYNLFDREYYTASWGALTVIPGLGRQWTLGAQLDF</sequence>